<evidence type="ECO:0000256" key="3">
    <source>
        <dbReference type="ARBA" id="ARBA00022705"/>
    </source>
</evidence>
<evidence type="ECO:0000313" key="6">
    <source>
        <dbReference type="EMBL" id="SMD44503.1"/>
    </source>
</evidence>
<dbReference type="PANTHER" id="PTHR34388">
    <property type="entry name" value="DNA POLYMERASE III SUBUNIT DELTA"/>
    <property type="match status" value="1"/>
</dbReference>
<keyword evidence="4" id="KW-0239">DNA-directed DNA polymerase</keyword>
<dbReference type="Pfam" id="PF06144">
    <property type="entry name" value="DNA_pol3_delta"/>
    <property type="match status" value="1"/>
</dbReference>
<evidence type="ECO:0000256" key="1">
    <source>
        <dbReference type="ARBA" id="ARBA00022679"/>
    </source>
</evidence>
<dbReference type="STRING" id="758820.SAMN00777080_3125"/>
<dbReference type="GO" id="GO:0003677">
    <property type="term" value="F:DNA binding"/>
    <property type="evidence" value="ECO:0007669"/>
    <property type="project" value="InterPro"/>
</dbReference>
<dbReference type="InterPro" id="IPR027417">
    <property type="entry name" value="P-loop_NTPase"/>
</dbReference>
<protein>
    <submittedName>
        <fullName evidence="6">DNA polymerase III, delta subunit</fullName>
    </submittedName>
</protein>
<dbReference type="GO" id="GO:0003887">
    <property type="term" value="F:DNA-directed DNA polymerase activity"/>
    <property type="evidence" value="ECO:0007669"/>
    <property type="project" value="UniProtKB-KW"/>
</dbReference>
<dbReference type="NCBIfam" id="TIGR01128">
    <property type="entry name" value="holA"/>
    <property type="match status" value="1"/>
</dbReference>
<keyword evidence="2" id="KW-0548">Nucleotidyltransferase</keyword>
<dbReference type="GO" id="GO:0006261">
    <property type="term" value="P:DNA-templated DNA replication"/>
    <property type="evidence" value="ECO:0007669"/>
    <property type="project" value="TreeGrafter"/>
</dbReference>
<evidence type="ECO:0000259" key="5">
    <source>
        <dbReference type="Pfam" id="PF06144"/>
    </source>
</evidence>
<keyword evidence="7" id="KW-1185">Reference proteome</keyword>
<reference evidence="7" key="1">
    <citation type="submission" date="2017-04" db="EMBL/GenBank/DDBJ databases">
        <authorList>
            <person name="Varghese N."/>
            <person name="Submissions S."/>
        </authorList>
    </citation>
    <scope>NUCLEOTIDE SEQUENCE [LARGE SCALE GENOMIC DNA]</scope>
    <source>
        <strain evidence="7">DSM 16537</strain>
    </source>
</reference>
<dbReference type="SUPFAM" id="SSF52540">
    <property type="entry name" value="P-loop containing nucleoside triphosphate hydrolases"/>
    <property type="match status" value="1"/>
</dbReference>
<keyword evidence="1" id="KW-0808">Transferase</keyword>
<dbReference type="InterPro" id="IPR005790">
    <property type="entry name" value="DNA_polIII_delta"/>
</dbReference>
<dbReference type="EMBL" id="LT838813">
    <property type="protein sequence ID" value="SMD44503.1"/>
    <property type="molecule type" value="Genomic_DNA"/>
</dbReference>
<accession>A0A1W2H6F7</accession>
<dbReference type="Gene3D" id="3.40.50.300">
    <property type="entry name" value="P-loop containing nucleotide triphosphate hydrolases"/>
    <property type="match status" value="1"/>
</dbReference>
<organism evidence="6 7">
    <name type="scientific">Aquiflexum balticum DSM 16537</name>
    <dbReference type="NCBI Taxonomy" id="758820"/>
    <lineage>
        <taxon>Bacteria</taxon>
        <taxon>Pseudomonadati</taxon>
        <taxon>Bacteroidota</taxon>
        <taxon>Cytophagia</taxon>
        <taxon>Cytophagales</taxon>
        <taxon>Cyclobacteriaceae</taxon>
        <taxon>Aquiflexum</taxon>
    </lineage>
</organism>
<sequence>MSLLLCHLSKKLNLYIFEPKTSTMAAKAEDVLKDLRSGKYAPIYFLQGEEPFFIDQISDFIEKNALKEHEKGFNQIVMYGKDVAISDILNNARRFPMMADRQVVIVKEAQNIQNLGREEADQQLINYIKNPLPSTILVFAHKYKNIDGRKSLGKELDKNVVFVKSEKIKEHLLPGWIEEYIKGQGHEINNQTAVFLAESIGNNLEVIANEIGKMFLNFTEKTTITKDHIQKFIGINKEYNNFELTKAIGLKDVLKANKIVQYFAQNPKSHPLIPIVGLVYAYFSKLAVIHYNKNSGDNELAKLTGVHPYFLKEYKIAANNYRLGKVIDNIAYIKEADLRSKGVETSGGGMEDSEILRELVFKIMH</sequence>
<gene>
    <name evidence="6" type="ORF">SAMN00777080_3125</name>
</gene>
<dbReference type="GO" id="GO:0009360">
    <property type="term" value="C:DNA polymerase III complex"/>
    <property type="evidence" value="ECO:0007669"/>
    <property type="project" value="InterPro"/>
</dbReference>
<evidence type="ECO:0000256" key="2">
    <source>
        <dbReference type="ARBA" id="ARBA00022695"/>
    </source>
</evidence>
<feature type="domain" description="DNA polymerase III delta N-terminal" evidence="5">
    <location>
        <begin position="44"/>
        <end position="164"/>
    </location>
</feature>
<dbReference type="Gene3D" id="1.20.272.10">
    <property type="match status" value="1"/>
</dbReference>
<evidence type="ECO:0000256" key="4">
    <source>
        <dbReference type="ARBA" id="ARBA00022932"/>
    </source>
</evidence>
<dbReference type="Proteomes" id="UP000192333">
    <property type="component" value="Chromosome I"/>
</dbReference>
<evidence type="ECO:0000313" key="7">
    <source>
        <dbReference type="Proteomes" id="UP000192333"/>
    </source>
</evidence>
<dbReference type="PANTHER" id="PTHR34388:SF1">
    <property type="entry name" value="DNA POLYMERASE III SUBUNIT DELTA"/>
    <property type="match status" value="1"/>
</dbReference>
<dbReference type="InterPro" id="IPR010372">
    <property type="entry name" value="DNA_pol3_delta_N"/>
</dbReference>
<dbReference type="Gene3D" id="1.10.8.60">
    <property type="match status" value="1"/>
</dbReference>
<name>A0A1W2H6F7_9BACT</name>
<dbReference type="AlphaFoldDB" id="A0A1W2H6F7"/>
<proteinExistence type="predicted"/>
<keyword evidence="3" id="KW-0235">DNA replication</keyword>